<dbReference type="InterPro" id="IPR011990">
    <property type="entry name" value="TPR-like_helical_dom_sf"/>
</dbReference>
<name>G8ZIK7_PYRAB</name>
<dbReference type="AlphaFoldDB" id="G8ZIK7"/>
<reference evidence="1 2" key="1">
    <citation type="journal article" date="2012" name="Curr. Microbiol.">
        <title>Re-annotation of two hyperthermophilic archaea Pyrococcus abyssi GE5 and Pyrococcus furiosus DSM 3638.</title>
        <authorList>
            <person name="Gao J."/>
            <person name="Wang J."/>
        </authorList>
    </citation>
    <scope>GENOME REANNOTATION</scope>
    <source>
        <strain evidence="2">GE5 / Orsay</strain>
    </source>
</reference>
<evidence type="ECO:0000313" key="2">
    <source>
        <dbReference type="Proteomes" id="UP000009139"/>
    </source>
</evidence>
<comment type="miscellaneous">
    <text evidence="1">The sequence shown here is derived from an EMBL/GenBank/DDBJ third party annotation (TPA) entry.</text>
</comment>
<proteinExistence type="predicted"/>
<accession>G8ZIK7</accession>
<dbReference type="Gene3D" id="1.25.40.10">
    <property type="entry name" value="Tetratricopeptide repeat domain"/>
    <property type="match status" value="1"/>
</dbReference>
<sequence length="358" mass="41235">MRGCKEELKALKTNELKMIEDLLRVKGALEDGRVEEAIGIAERIEDPYWKSYALKWISQELVKSDVKRAREIALSIPVPSLRRDALLYLTYELAEMSNFREAIETAKVIGDSYTKKKAFRKISNEIAEYLKERNILSVSLSELGIDEEDIPLLEPLPKGLKFEKGKLMLTKDTSIVKGVENPSDEVVDVTKKEVESEIVSGGEFVTEKLRIEPDNLPEPFRSSYLEEEGLKKIYEGEVEEALKILNEIEIGGPLPRILFFVGINRDLKKVVRPLDKVLLAYKAFLIYEYDEAFSIFRELFKELEKNNPWKYARLMKFLSFELLSEGRKTGSKKLIEISRKLFEEAQRQSSSFSMNLFA</sequence>
<protein>
    <submittedName>
        <fullName evidence="1">Uncharacterized protein</fullName>
    </submittedName>
</protein>
<dbReference type="Proteomes" id="UP000009139">
    <property type="component" value="Chromosome"/>
</dbReference>
<evidence type="ECO:0000313" key="1">
    <source>
        <dbReference type="EMBL" id="CCE70890.1"/>
    </source>
</evidence>
<gene>
    <name evidence="1" type="ordered locus">PAB1422</name>
</gene>
<dbReference type="EMBL" id="HE613800">
    <property type="protein sequence ID" value="CCE70890.1"/>
    <property type="molecule type" value="Genomic_DNA"/>
</dbReference>
<organism evidence="1 2">
    <name type="scientific">Pyrococcus abyssi (strain GE5 / Orsay)</name>
    <dbReference type="NCBI Taxonomy" id="272844"/>
    <lineage>
        <taxon>Archaea</taxon>
        <taxon>Methanobacteriati</taxon>
        <taxon>Methanobacteriota</taxon>
        <taxon>Thermococci</taxon>
        <taxon>Thermococcales</taxon>
        <taxon>Thermococcaceae</taxon>
        <taxon>Pyrococcus</taxon>
    </lineage>
</organism>